<evidence type="ECO:0000313" key="5">
    <source>
        <dbReference type="EMBL" id="EFH64547.1"/>
    </source>
</evidence>
<evidence type="ECO:0000256" key="3">
    <source>
        <dbReference type="SAM" id="MobiDB-lite"/>
    </source>
</evidence>
<dbReference type="GO" id="GO:0034198">
    <property type="term" value="P:cellular response to amino acid starvation"/>
    <property type="evidence" value="ECO:0007669"/>
    <property type="project" value="TreeGrafter"/>
</dbReference>
<evidence type="ECO:0000259" key="4">
    <source>
        <dbReference type="PROSITE" id="PS50202"/>
    </source>
</evidence>
<dbReference type="Proteomes" id="UP000008694">
    <property type="component" value="Unassembled WGS sequence"/>
</dbReference>
<feature type="repeat" description="HEAT" evidence="2">
    <location>
        <begin position="1582"/>
        <end position="1620"/>
    </location>
</feature>
<dbReference type="InterPro" id="IPR000535">
    <property type="entry name" value="MSP_dom"/>
</dbReference>
<protein>
    <submittedName>
        <fullName evidence="5">Predicted protein</fullName>
    </submittedName>
</protein>
<feature type="domain" description="MSP" evidence="4">
    <location>
        <begin position="728"/>
        <end position="851"/>
    </location>
</feature>
<organism evidence="6">
    <name type="scientific">Arabidopsis lyrata subsp. lyrata</name>
    <name type="common">Lyre-leaved rock-cress</name>
    <dbReference type="NCBI Taxonomy" id="81972"/>
    <lineage>
        <taxon>Eukaryota</taxon>
        <taxon>Viridiplantae</taxon>
        <taxon>Streptophyta</taxon>
        <taxon>Embryophyta</taxon>
        <taxon>Tracheophyta</taxon>
        <taxon>Spermatophyta</taxon>
        <taxon>Magnoliopsida</taxon>
        <taxon>eudicotyledons</taxon>
        <taxon>Gunneridae</taxon>
        <taxon>Pentapetalae</taxon>
        <taxon>rosids</taxon>
        <taxon>malvids</taxon>
        <taxon>Brassicales</taxon>
        <taxon>Brassicaceae</taxon>
        <taxon>Camelineae</taxon>
        <taxon>Arabidopsis</taxon>
    </lineage>
</organism>
<feature type="region of interest" description="Disordered" evidence="3">
    <location>
        <begin position="678"/>
        <end position="712"/>
    </location>
</feature>
<dbReference type="SUPFAM" id="SSF49354">
    <property type="entry name" value="PapD-like"/>
    <property type="match status" value="1"/>
</dbReference>
<name>D7KZ10_ARALL</name>
<dbReference type="Pfam" id="PF23271">
    <property type="entry name" value="HEAT_GCN1"/>
    <property type="match status" value="1"/>
</dbReference>
<dbReference type="GO" id="GO:0019887">
    <property type="term" value="F:protein kinase regulator activity"/>
    <property type="evidence" value="ECO:0007669"/>
    <property type="project" value="TreeGrafter"/>
</dbReference>
<keyword evidence="6" id="KW-1185">Reference proteome</keyword>
<dbReference type="Pfam" id="PF24987">
    <property type="entry name" value="HEAT_EF3_N"/>
    <property type="match status" value="1"/>
</dbReference>
<dbReference type="PANTHER" id="PTHR23346">
    <property type="entry name" value="TRANSLATIONAL ACTIVATOR GCN1-RELATED"/>
    <property type="match status" value="1"/>
</dbReference>
<dbReference type="eggNOG" id="KOG0439">
    <property type="taxonomic scope" value="Eukaryota"/>
</dbReference>
<keyword evidence="1" id="KW-0677">Repeat</keyword>
<feature type="compositionally biased region" description="Low complexity" evidence="3">
    <location>
        <begin position="678"/>
        <end position="687"/>
    </location>
</feature>
<dbReference type="InterPro" id="IPR011989">
    <property type="entry name" value="ARM-like"/>
</dbReference>
<evidence type="ECO:0000313" key="6">
    <source>
        <dbReference type="Proteomes" id="UP000008694"/>
    </source>
</evidence>
<dbReference type="Gene3D" id="3.40.30.10">
    <property type="entry name" value="Glutaredoxin"/>
    <property type="match status" value="1"/>
</dbReference>
<dbReference type="HOGENOM" id="CLU_228707_0_0_1"/>
<dbReference type="eggNOG" id="KOG1242">
    <property type="taxonomic scope" value="Eukaryota"/>
</dbReference>
<dbReference type="InterPro" id="IPR057546">
    <property type="entry name" value="HEAT_GCN1"/>
</dbReference>
<dbReference type="CDD" id="cd02981">
    <property type="entry name" value="PDI_b_family"/>
    <property type="match status" value="1"/>
</dbReference>
<dbReference type="Gene3D" id="2.60.40.10">
    <property type="entry name" value="Immunoglobulins"/>
    <property type="match status" value="1"/>
</dbReference>
<dbReference type="Gene3D" id="1.25.10.10">
    <property type="entry name" value="Leucine-rich Repeat Variant"/>
    <property type="match status" value="5"/>
</dbReference>
<dbReference type="InterPro" id="IPR016024">
    <property type="entry name" value="ARM-type_fold"/>
</dbReference>
<dbReference type="PROSITE" id="PS50202">
    <property type="entry name" value="MSP"/>
    <property type="match status" value="1"/>
</dbReference>
<dbReference type="Pfam" id="PF00635">
    <property type="entry name" value="Motile_Sperm"/>
    <property type="match status" value="1"/>
</dbReference>
<dbReference type="GO" id="GO:0006417">
    <property type="term" value="P:regulation of translation"/>
    <property type="evidence" value="ECO:0007669"/>
    <property type="project" value="TreeGrafter"/>
</dbReference>
<accession>D7KZ10</accession>
<dbReference type="SUPFAM" id="SSF48371">
    <property type="entry name" value="ARM repeat"/>
    <property type="match status" value="2"/>
</dbReference>
<dbReference type="InterPro" id="IPR021133">
    <property type="entry name" value="HEAT_type_2"/>
</dbReference>
<gene>
    <name evidence="5" type="ORF">ARALYDRAFT_675654</name>
</gene>
<dbReference type="EMBL" id="GL348714">
    <property type="protein sequence ID" value="EFH64547.1"/>
    <property type="molecule type" value="Genomic_DNA"/>
</dbReference>
<evidence type="ECO:0000256" key="2">
    <source>
        <dbReference type="PROSITE-ProRule" id="PRU00103"/>
    </source>
</evidence>
<dbReference type="PROSITE" id="PS50077">
    <property type="entry name" value="HEAT_REPEAT"/>
    <property type="match status" value="1"/>
</dbReference>
<dbReference type="eggNOG" id="KOG0190">
    <property type="taxonomic scope" value="Eukaryota"/>
</dbReference>
<proteinExistence type="predicted"/>
<dbReference type="Gramene" id="Al_scaffold_0002_804">
    <property type="protein sequence ID" value="Al_scaffold_0002_804"/>
    <property type="gene ID" value="Al_scaffold_0002_804"/>
</dbReference>
<evidence type="ECO:0000256" key="1">
    <source>
        <dbReference type="ARBA" id="ARBA00022737"/>
    </source>
</evidence>
<sequence>MQLLQFLLCHPSWNVRKTAYNSVTKIFLATSQLATTLLDEFSYFLSITGDQIVSSRTSDADNFVDHQVSFVPSVEVLVKALIVISSAVVTGPPCSWIVRAIFCLHHPSVLGTGKRKDVWKHLQDLPDKLSHDMLSETDIKTANHSLKKGLAGRETANLGRRDTAKLTKGHYKGKTAKEESRELMLKEEASTREIVHMIQKSLSLVLHALGEIGLANPVFCHSQLPFLFLPRSLAAQFQKYLQLVLPAILDGFADENESVHDAALGAGHILVEHHDTASLPLLLPAAEDGISMIIGISVKVLWNLLGIYCSRLENERMYYYSVTTEKCLNTCGFDVATFLSTNVESVCKSLLGPMGLMSPKTPEQPAAVYSLSTMMSLAPEVTFTVFKMHLQDLPDRLSHNMLSETDIKIFHTPEGMLLSEQGIYVAQTIGAKYTKQEPVLTWVYSTYSVLHLKHDSTFSILDLKTSSSYCLLNPGRQGITLALQSAADNKGPSCCYDLIDIPRTENCMKLSVFLICRLIPTHMFVERGSMLASDEEEYDLVREGVVIFTGALANHLAKDDPKVHNVVEKLLEVLNTPSESVKRAVTTCPSPLVLSKQEDAPALFLRLLDKLMKSDKYGERRGAAFGLAGVVMGFGISSLKKYGLIVTLQEALKLTELNSVEKKKKNLFRLCPFWQRRSTTSSSSSSTQDPNQNYRSRHGHRNTDVSPVSTPSLTMSSVARSLLPARRRLRLDPSSYLYFPYEPGKQVCSAIKLKNTSKSHTAFKFQTTAPKSCYMRPPGGVLAPGESVFATVFKFVEHPENNEKQKLNKKSKVKFKIISLKVKPGVEYVPELFDEQKDQVAVETGPRVVGEGLVIDEWVTDNYTYITFKIFEPKDMFRYIELLLPEVRKTSNHSLKKGLAGRETTNLGRRDIAKLTKKAEKGKTAKEEARKRQKSLSLVLHALGEMGLANPVFCHSQLQFYISICYKATFLDPLLRSPIVSAAAFENLEMLARCTVQPLCNWALEISTSLRLTAIDELDASSDFRPSIDKDGKTYEDNYKWGTRILCCSRISSISWTCVNELCLGLQAADVAAVSKCSLPQKARYGHDLGTDYSGIFKALSHINLNVCLAAAEPLADALYESSTSIQADPNKDVRGKMINAGNVIIDKHGKENVSLLFPIFENYLNKEGLEDKACRTKQSSAQFLGAMAFSAPQQLSQCLPRAVPKLTEALTDPNEYTRHSLDILLQSQRICFLTEVLVDPIPELRSVAARAVGSLIRGMGEDNFPDLVPWLFETLNSDTSNVERYGIQCSGINFQYVDFPIHHCMSITVIAALGTDYFENILPDLIRHCSYQKASVRDGYLTLFKFLPRSLGAQFEKYLQLVLPAILSDLAHENESVRDAALGAGHVLVEHHAITSLPLLRPVVEDGIFNANFVELLGDLLFKLAGRSLGELVRKLGERVLPLIIPKLSKGLTDPDVDKRQDVCIGLNEVMATAGRSWLLSFMDQLIPTIRTSLCDSAGLQAMDEIIPTLLEALEDDEMSTTALNGLKQIIRFSSTVSSGSSSPMLGQQLFFHTSCPSLSIFLSPLAEVAGAGFNTHLGTILPILLSAMGDENKEVQELAQERVVLVIDEEGVENFSKECLFSSKLYLIDEAPNMISTLIVMLSDSDSTTVTVSWEALAKVIGSVPKEVLPSYIKLVRDVVSTARDQERMKRLLDKLMESDKYGERREAAFGVERVVMGFGISSLTKYGLIVTPQEALIDISHPMEPGYNSHSLVVSLLWKLASKLSSDDCVVCVDLLAVLTLLQIFLATSQLATTLLDEFLDFLSITGDQIVSSRTSEGFDYHSVAGPSSSWIVRAIFYLHHPSIVGTRKRDVVWKRLQKCRKPRGYDVATFCLPIEKVFASIYKTFQINSLLILCSERLTVRDDIVIWAQKKTGAPIITLNSVVEAQRFLNKFEGSEHNEFVKAAKSDDEIQFLETSDNDVAKLLIPDLKSSNVFIGMVKIEAERYTVYDHFPAIYIVRSGNTCLQCRWILQNGEDIGASRQQQVMLFSKADDFQKLAQALEDIARKFKSKELCSGLAHGVVSRYYKSEPVPYNSSNHSLLHSSLKLTSGPNGLRDSKIKHSGMMLIKFCSESNRILRITPAEPGYTSHCLVVLLPWKLLLLFLVCHPSWNVRKTAYNSVTNIFLATSQLATTLLDDFSDFLSTITGDQIVYSRTSDADNPMDHQAPFVPSVEVLVKALIVISSAAVTGPPSSWTVQAIFCSHHPSVVGTGTREDVWKVILTLVIRHDCKSVSKLVVMMLLHEKVFASIYKTFQIDSLLILCSETNSKSLLGPMGLMSPKTPEQQAAVYSLYTMIFQTPEGMILNEQAIYVAQTIGAKYTNQEPAREAANSGRRDTAKLAKKADKGKTVKEEAQELMLKEEMPLRRWVLLIMCFVTASYLFERIIHSQWLNQQMIYGHGHDLGTDYSGIFKALSHINLNVRLAAAEALADSLH</sequence>
<dbReference type="GO" id="GO:0005829">
    <property type="term" value="C:cytosol"/>
    <property type="evidence" value="ECO:0007669"/>
    <property type="project" value="TreeGrafter"/>
</dbReference>
<reference evidence="6" key="1">
    <citation type="journal article" date="2011" name="Nat. Genet.">
        <title>The Arabidopsis lyrata genome sequence and the basis of rapid genome size change.</title>
        <authorList>
            <person name="Hu T.T."/>
            <person name="Pattyn P."/>
            <person name="Bakker E.G."/>
            <person name="Cao J."/>
            <person name="Cheng J.-F."/>
            <person name="Clark R.M."/>
            <person name="Fahlgren N."/>
            <person name="Fawcett J.A."/>
            <person name="Grimwood J."/>
            <person name="Gundlach H."/>
            <person name="Haberer G."/>
            <person name="Hollister J.D."/>
            <person name="Ossowski S."/>
            <person name="Ottilar R.P."/>
            <person name="Salamov A.A."/>
            <person name="Schneeberger K."/>
            <person name="Spannagl M."/>
            <person name="Wang X."/>
            <person name="Yang L."/>
            <person name="Nasrallah M.E."/>
            <person name="Bergelson J."/>
            <person name="Carrington J.C."/>
            <person name="Gaut B.S."/>
            <person name="Schmutz J."/>
            <person name="Mayer K.F.X."/>
            <person name="Van de Peer Y."/>
            <person name="Grigoriev I.V."/>
            <person name="Nordborg M."/>
            <person name="Weigel D."/>
            <person name="Guo Y.-L."/>
        </authorList>
    </citation>
    <scope>NUCLEOTIDE SEQUENCE [LARGE SCALE GENOMIC DNA]</scope>
    <source>
        <strain evidence="6">cv. MN47</strain>
    </source>
</reference>
<dbReference type="InterPro" id="IPR008962">
    <property type="entry name" value="PapD-like_sf"/>
</dbReference>
<dbReference type="STRING" id="81972.D7KZ10"/>
<dbReference type="InterPro" id="IPR013783">
    <property type="entry name" value="Ig-like_fold"/>
</dbReference>
<dbReference type="PANTHER" id="PTHR23346:SF7">
    <property type="entry name" value="STALLED RIBOSOME SENSOR GCN1"/>
    <property type="match status" value="1"/>
</dbReference>